<sequence>MQAPEVKKDSIYDFLYVDYGRICSFLNQEDNSRSLEKNQETISDGKEKTSDGSLGTRGTYVKEALTRHAISSKTLEYDTYWHNVFMFLDSLADINTSNHQHDMNTIDII</sequence>
<accession>A0A450W8T4</accession>
<organism evidence="2">
    <name type="scientific">Candidatus Kentrum sp. LPFa</name>
    <dbReference type="NCBI Taxonomy" id="2126335"/>
    <lineage>
        <taxon>Bacteria</taxon>
        <taxon>Pseudomonadati</taxon>
        <taxon>Pseudomonadota</taxon>
        <taxon>Gammaproteobacteria</taxon>
        <taxon>Candidatus Kentrum</taxon>
    </lineage>
</organism>
<name>A0A450W8T4_9GAMM</name>
<evidence type="ECO:0000313" key="3">
    <source>
        <dbReference type="EMBL" id="VFK28618.1"/>
    </source>
</evidence>
<reference evidence="2" key="1">
    <citation type="submission" date="2019-02" db="EMBL/GenBank/DDBJ databases">
        <authorList>
            <person name="Gruber-Vodicka R. H."/>
            <person name="Seah K. B. B."/>
        </authorList>
    </citation>
    <scope>NUCLEOTIDE SEQUENCE</scope>
    <source>
        <strain evidence="2">BECK_S312</strain>
        <strain evidence="3">BECK_S426</strain>
    </source>
</reference>
<evidence type="ECO:0000256" key="1">
    <source>
        <dbReference type="SAM" id="MobiDB-lite"/>
    </source>
</evidence>
<feature type="region of interest" description="Disordered" evidence="1">
    <location>
        <begin position="31"/>
        <end position="55"/>
    </location>
</feature>
<feature type="compositionally biased region" description="Basic and acidic residues" evidence="1">
    <location>
        <begin position="31"/>
        <end position="50"/>
    </location>
</feature>
<proteinExistence type="predicted"/>
<dbReference type="EMBL" id="CAADFM010000088">
    <property type="protein sequence ID" value="VFK13439.1"/>
    <property type="molecule type" value="Genomic_DNA"/>
</dbReference>
<protein>
    <submittedName>
        <fullName evidence="2">Uncharacterized protein</fullName>
    </submittedName>
</protein>
<dbReference type="AlphaFoldDB" id="A0A450W8T4"/>
<dbReference type="EMBL" id="CAADFP010000070">
    <property type="protein sequence ID" value="VFK28618.1"/>
    <property type="molecule type" value="Genomic_DNA"/>
</dbReference>
<evidence type="ECO:0000313" key="2">
    <source>
        <dbReference type="EMBL" id="VFK13439.1"/>
    </source>
</evidence>
<gene>
    <name evidence="2" type="ORF">BECKLPF1236A_GA0070988_100881</name>
    <name evidence="3" type="ORF">BECKLPF1236C_GA0070990_100701</name>
</gene>